<evidence type="ECO:0000256" key="3">
    <source>
        <dbReference type="ARBA" id="ARBA00022898"/>
    </source>
</evidence>
<dbReference type="EMBL" id="WJBE01000001">
    <property type="protein sequence ID" value="MBC3898174.1"/>
    <property type="molecule type" value="Genomic_DNA"/>
</dbReference>
<dbReference type="InterPro" id="IPR015424">
    <property type="entry name" value="PyrdxlP-dep_Trfase"/>
</dbReference>
<keyword evidence="4 7" id="KW-0456">Lyase</keyword>
<feature type="domain" description="Aminotransferase class I/classII large" evidence="6">
    <location>
        <begin position="37"/>
        <end position="372"/>
    </location>
</feature>
<dbReference type="Gene3D" id="3.90.1150.10">
    <property type="entry name" value="Aspartate Aminotransferase, domain 1"/>
    <property type="match status" value="1"/>
</dbReference>
<accession>A0ABR6YSM3</accession>
<comment type="caution">
    <text evidence="7">The sequence shown here is derived from an EMBL/GenBank/DDBJ whole genome shotgun (WGS) entry which is preliminary data.</text>
</comment>
<dbReference type="InterPro" id="IPR004839">
    <property type="entry name" value="Aminotransferase_I/II_large"/>
</dbReference>
<dbReference type="Proteomes" id="UP000622405">
    <property type="component" value="Unassembled WGS sequence"/>
</dbReference>
<gene>
    <name evidence="7" type="ORF">GH811_00910</name>
</gene>
<dbReference type="Gene3D" id="3.40.640.10">
    <property type="entry name" value="Type I PLP-dependent aspartate aminotransferase-like (Major domain)"/>
    <property type="match status" value="1"/>
</dbReference>
<dbReference type="GO" id="GO:0016829">
    <property type="term" value="F:lyase activity"/>
    <property type="evidence" value="ECO:0007669"/>
    <property type="project" value="UniProtKB-KW"/>
</dbReference>
<evidence type="ECO:0000259" key="6">
    <source>
        <dbReference type="Pfam" id="PF00155"/>
    </source>
</evidence>
<evidence type="ECO:0000313" key="7">
    <source>
        <dbReference type="EMBL" id="MBC3898174.1"/>
    </source>
</evidence>
<proteinExistence type="inferred from homology"/>
<dbReference type="PANTHER" id="PTHR43525:SF1">
    <property type="entry name" value="PROTEIN MALY"/>
    <property type="match status" value="1"/>
</dbReference>
<evidence type="ECO:0000256" key="1">
    <source>
        <dbReference type="ARBA" id="ARBA00001933"/>
    </source>
</evidence>
<dbReference type="SUPFAM" id="SSF53383">
    <property type="entry name" value="PLP-dependent transferases"/>
    <property type="match status" value="1"/>
</dbReference>
<evidence type="ECO:0000313" key="8">
    <source>
        <dbReference type="Proteomes" id="UP000622405"/>
    </source>
</evidence>
<dbReference type="InterPro" id="IPR027619">
    <property type="entry name" value="C-S_lyase_PatB-like"/>
</dbReference>
<dbReference type="InterPro" id="IPR015422">
    <property type="entry name" value="PyrdxlP-dep_Trfase_small"/>
</dbReference>
<reference evidence="7 8" key="1">
    <citation type="journal article" date="2020" name="mSystems">
        <title>Defining Genomic and Predicted Metabolic Features of the Acetobacterium Genus.</title>
        <authorList>
            <person name="Ross D.E."/>
            <person name="Marshall C.W."/>
            <person name="Gulliver D."/>
            <person name="May H.D."/>
            <person name="Norman R.S."/>
        </authorList>
    </citation>
    <scope>NUCLEOTIDE SEQUENCE [LARGE SCALE GENOMIC DNA]</scope>
    <source>
        <strain evidence="7 8">DSM 4132</strain>
    </source>
</reference>
<keyword evidence="8" id="KW-1185">Reference proteome</keyword>
<evidence type="ECO:0000256" key="4">
    <source>
        <dbReference type="ARBA" id="ARBA00023239"/>
    </source>
</evidence>
<evidence type="ECO:0000256" key="2">
    <source>
        <dbReference type="ARBA" id="ARBA00012224"/>
    </source>
</evidence>
<comment type="similarity">
    <text evidence="5">Belongs to the class-II pyridoxal-phosphate-dependent aminotransferase family. MalY/PatB cystathionine beta-lyase subfamily.</text>
</comment>
<name>A0ABR6YSM3_9FIRM</name>
<organism evidence="7 8">
    <name type="scientific">Acetobacterium malicum</name>
    <dbReference type="NCBI Taxonomy" id="52692"/>
    <lineage>
        <taxon>Bacteria</taxon>
        <taxon>Bacillati</taxon>
        <taxon>Bacillota</taxon>
        <taxon>Clostridia</taxon>
        <taxon>Eubacteriales</taxon>
        <taxon>Eubacteriaceae</taxon>
        <taxon>Acetobacterium</taxon>
    </lineage>
</organism>
<dbReference type="RefSeq" id="WP_026393841.1">
    <property type="nucleotide sequence ID" value="NZ_WJBE01000001.1"/>
</dbReference>
<dbReference type="InterPro" id="IPR051798">
    <property type="entry name" value="Class-II_PLP-Dep_Aminotrans"/>
</dbReference>
<dbReference type="NCBIfam" id="TIGR04350">
    <property type="entry name" value="C_S_lyase_PatB"/>
    <property type="match status" value="1"/>
</dbReference>
<dbReference type="InterPro" id="IPR015421">
    <property type="entry name" value="PyrdxlP-dep_Trfase_major"/>
</dbReference>
<comment type="cofactor">
    <cofactor evidence="1">
        <name>pyridoxal 5'-phosphate</name>
        <dbReference type="ChEBI" id="CHEBI:597326"/>
    </cofactor>
</comment>
<protein>
    <recommendedName>
        <fullName evidence="2">cysteine-S-conjugate beta-lyase</fullName>
        <ecNumber evidence="2">4.4.1.13</ecNumber>
    </recommendedName>
</protein>
<dbReference type="Pfam" id="PF00155">
    <property type="entry name" value="Aminotran_1_2"/>
    <property type="match status" value="1"/>
</dbReference>
<dbReference type="CDD" id="cd00609">
    <property type="entry name" value="AAT_like"/>
    <property type="match status" value="1"/>
</dbReference>
<sequence length="391" mass="44712">MKYNFNEIVQRDNTNSIKYDFANRRGKPEGLLPLWVADMDFKTPAPVVEALVEKSKHGIFGYSEGGQDYFFTLKDWFKTRFDWNIQPEWLVTTPGVVYAIATAIRGLTQVGDSIIIQQPVYYPFADTITINERKLVVNQLVYDNGRYSIDFADFENKIIDNGVKIFILCNPHNPVGRVWTREELVRLGDICLKHGVTVIADEIHQDFIYPGHKHLVFADLKPEFLGITITCTAPSKTFNLAGLQVSNIFIENKEIKRKFKIEMKKGGYNEINIMGIVACMAAYSKGRKWLEELKTYLGENLDFIRAFLNEQLPQVKLIEPEGTYLIWLDFSELRLSEEQLEDLIINQAGLWLDAGTMFGAGGDGFQRINIAAPRLILEQALTQLERAINEK</sequence>
<dbReference type="PANTHER" id="PTHR43525">
    <property type="entry name" value="PROTEIN MALY"/>
    <property type="match status" value="1"/>
</dbReference>
<keyword evidence="3" id="KW-0663">Pyridoxal phosphate</keyword>
<dbReference type="EC" id="4.4.1.13" evidence="2"/>
<evidence type="ECO:0000256" key="5">
    <source>
        <dbReference type="ARBA" id="ARBA00037974"/>
    </source>
</evidence>